<dbReference type="AlphaFoldDB" id="A0A0Q9YLW0"/>
<gene>
    <name evidence="2" type="ORF">HT99x_004210</name>
    <name evidence="1" type="ORF">HT99x_03115</name>
</gene>
<reference evidence="1" key="1">
    <citation type="submission" date="2015-09" db="EMBL/GenBank/DDBJ databases">
        <title>Draft Genome Sequences of Two Novel Amoeba-resistant Intranuclear Bacteria, Candidatus Berkiella cookevillensis and Candidatus Berkiella aquae.</title>
        <authorList>
            <person name="Mehari Y.T."/>
            <person name="Arivett B.A."/>
            <person name="Farone A.L."/>
            <person name="Gunderson J.H."/>
            <person name="Farone M.B."/>
        </authorList>
    </citation>
    <scope>NUCLEOTIDE SEQUENCE [LARGE SCALE GENOMIC DNA]</scope>
    <source>
        <strain evidence="1">HT99</strain>
    </source>
</reference>
<protein>
    <submittedName>
        <fullName evidence="1">Uncharacterized protein</fullName>
    </submittedName>
</protein>
<dbReference type="EMBL" id="LKAJ02000001">
    <property type="protein sequence ID" value="MCS5710622.1"/>
    <property type="molecule type" value="Genomic_DNA"/>
</dbReference>
<dbReference type="EMBL" id="LKAJ01000023">
    <property type="protein sequence ID" value="KRG17908.1"/>
    <property type="molecule type" value="Genomic_DNA"/>
</dbReference>
<evidence type="ECO:0000313" key="3">
    <source>
        <dbReference type="Proteomes" id="UP000051497"/>
    </source>
</evidence>
<dbReference type="Proteomes" id="UP000051497">
    <property type="component" value="Unassembled WGS sequence"/>
</dbReference>
<comment type="caution">
    <text evidence="1">The sequence shown here is derived from an EMBL/GenBank/DDBJ whole genome shotgun (WGS) entry which is preliminary data.</text>
</comment>
<dbReference type="RefSeq" id="WP_075067698.1">
    <property type="nucleotide sequence ID" value="NZ_LKAJ02000001.1"/>
</dbReference>
<accession>A0A0Q9YLW0</accession>
<sequence>MLSQTLLRILGEESAPPSPTIDTRRVRLPSDWSGRYSPGIRTFLPSFKAPTGFITLKKAFHKELQVESICPKHYLNTVEREKFRIFNRDGLFYNNEGIKLNGLFLYVFFPDNRLYGGTTKDVMHHSYLSRGIDLKAAGMAYFINGRLITLSNESGHYKPTFAEMQDAIKWFLKQTNAQSFVFEDHSEQKPTEEFNGIHFYDVQPNDGGTISINYIENSQLPIVLSKLWNSVFADFSYSSWQDTEMADGYIDETGDDVYLSAEQDVKIKILSHSTELSILDFPALQGLTCLRSIGTKLPISRFNCTSKSTLRRTM</sequence>
<proteinExistence type="predicted"/>
<evidence type="ECO:0000313" key="2">
    <source>
        <dbReference type="EMBL" id="MCS5710622.1"/>
    </source>
</evidence>
<keyword evidence="3" id="KW-1185">Reference proteome</keyword>
<reference evidence="2" key="2">
    <citation type="journal article" date="2016" name="Genome Announc.">
        <title>Draft Genome Sequences of Two Novel Amoeba-Resistant Intranuclear Bacteria, 'Candidatus Berkiella cookevillensis' and 'Candidatus Berkiella aquae'.</title>
        <authorList>
            <person name="Mehari Y.T."/>
            <person name="Arivett B.A."/>
            <person name="Farone A.L."/>
            <person name="Gunderson J.H."/>
            <person name="Farone M.B."/>
        </authorList>
    </citation>
    <scope>NUCLEOTIDE SEQUENCE</scope>
    <source>
        <strain evidence="2">HT99</strain>
    </source>
</reference>
<reference evidence="2" key="3">
    <citation type="submission" date="2021-06" db="EMBL/GenBank/DDBJ databases">
        <title>Genomic Description and Analysis of Intracellular Bacteria, Candidatus Berkiella cookevillensis and Candidatus Berkiella aquae.</title>
        <authorList>
            <person name="Kidane D.T."/>
            <person name="Mehari Y.T."/>
            <person name="Rice F.C."/>
            <person name="Arivett B.A."/>
            <person name="Farone A.L."/>
            <person name="Berk S.G."/>
            <person name="Farone M.B."/>
        </authorList>
    </citation>
    <scope>NUCLEOTIDE SEQUENCE</scope>
    <source>
        <strain evidence="2">HT99</strain>
    </source>
</reference>
<evidence type="ECO:0000313" key="1">
    <source>
        <dbReference type="EMBL" id="KRG17908.1"/>
    </source>
</evidence>
<dbReference type="OrthoDB" id="5653635at2"/>
<organism evidence="1">
    <name type="scientific">Candidatus Berkiella aquae</name>
    <dbReference type="NCBI Taxonomy" id="295108"/>
    <lineage>
        <taxon>Bacteria</taxon>
        <taxon>Pseudomonadati</taxon>
        <taxon>Pseudomonadota</taxon>
        <taxon>Gammaproteobacteria</taxon>
        <taxon>Candidatus Berkiellales</taxon>
        <taxon>Candidatus Berkiellaceae</taxon>
        <taxon>Candidatus Berkiella</taxon>
    </lineage>
</organism>
<name>A0A0Q9YLW0_9GAMM</name>